<gene>
    <name evidence="2" type="ORF">P154DRAFT_603999</name>
</gene>
<proteinExistence type="predicted"/>
<name>A0A6A5WZK8_9PLEO</name>
<dbReference type="Proteomes" id="UP000799779">
    <property type="component" value="Unassembled WGS sequence"/>
</dbReference>
<organism evidence="2 3">
    <name type="scientific">Amniculicola lignicola CBS 123094</name>
    <dbReference type="NCBI Taxonomy" id="1392246"/>
    <lineage>
        <taxon>Eukaryota</taxon>
        <taxon>Fungi</taxon>
        <taxon>Dikarya</taxon>
        <taxon>Ascomycota</taxon>
        <taxon>Pezizomycotina</taxon>
        <taxon>Dothideomycetes</taxon>
        <taxon>Pleosporomycetidae</taxon>
        <taxon>Pleosporales</taxon>
        <taxon>Amniculicolaceae</taxon>
        <taxon>Amniculicola</taxon>
    </lineage>
</organism>
<evidence type="ECO:0000313" key="3">
    <source>
        <dbReference type="Proteomes" id="UP000799779"/>
    </source>
</evidence>
<evidence type="ECO:0000256" key="1">
    <source>
        <dbReference type="SAM" id="MobiDB-lite"/>
    </source>
</evidence>
<accession>A0A6A5WZK8</accession>
<dbReference type="EMBL" id="ML977560">
    <property type="protein sequence ID" value="KAF2006424.1"/>
    <property type="molecule type" value="Genomic_DNA"/>
</dbReference>
<sequence length="347" mass="38691">MPRWSMSSFLSFPSDRRIRSSASPPENMLEFPVEGTASTTNFSRRFNTGATLSVASASTFQGESEDASDTATSLASSIENENRTISENCKRNPPTSLILSPNGGGNPSSAHEHYAFPIFTDAATKNDQGLTPMEEYHQLVGIPALPAECINYKPNLTDVTYSDLEAISAARRSINSKVPILIHEQEAKSVLNFTIANSKHACDAQHRAFRPRVGFNTSRIQAEIDLYFTRCHKGLPGQLRLVTLEQVSRELFALLFLALDEYVEDSDDLFLLVSEELQEVIMDKDYHPLKKIWQSRFIDQAIEDGGAVIGIWQVWMGILKLVQDGCWWRHVEHQSIGIGHGIMMDVG</sequence>
<dbReference type="AlphaFoldDB" id="A0A6A5WZK8"/>
<keyword evidence="3" id="KW-1185">Reference proteome</keyword>
<reference evidence="2" key="1">
    <citation type="journal article" date="2020" name="Stud. Mycol.">
        <title>101 Dothideomycetes genomes: a test case for predicting lifestyles and emergence of pathogens.</title>
        <authorList>
            <person name="Haridas S."/>
            <person name="Albert R."/>
            <person name="Binder M."/>
            <person name="Bloem J."/>
            <person name="Labutti K."/>
            <person name="Salamov A."/>
            <person name="Andreopoulos B."/>
            <person name="Baker S."/>
            <person name="Barry K."/>
            <person name="Bills G."/>
            <person name="Bluhm B."/>
            <person name="Cannon C."/>
            <person name="Castanera R."/>
            <person name="Culley D."/>
            <person name="Daum C."/>
            <person name="Ezra D."/>
            <person name="Gonzalez J."/>
            <person name="Henrissat B."/>
            <person name="Kuo A."/>
            <person name="Liang C."/>
            <person name="Lipzen A."/>
            <person name="Lutzoni F."/>
            <person name="Magnuson J."/>
            <person name="Mondo S."/>
            <person name="Nolan M."/>
            <person name="Ohm R."/>
            <person name="Pangilinan J."/>
            <person name="Park H.-J."/>
            <person name="Ramirez L."/>
            <person name="Alfaro M."/>
            <person name="Sun H."/>
            <person name="Tritt A."/>
            <person name="Yoshinaga Y."/>
            <person name="Zwiers L.-H."/>
            <person name="Turgeon B."/>
            <person name="Goodwin S."/>
            <person name="Spatafora J."/>
            <person name="Crous P."/>
            <person name="Grigoriev I."/>
        </authorList>
    </citation>
    <scope>NUCLEOTIDE SEQUENCE</scope>
    <source>
        <strain evidence="2">CBS 123094</strain>
    </source>
</reference>
<protein>
    <submittedName>
        <fullName evidence="2">Uncharacterized protein</fullName>
    </submittedName>
</protein>
<feature type="region of interest" description="Disordered" evidence="1">
    <location>
        <begin position="58"/>
        <end position="111"/>
    </location>
</feature>
<evidence type="ECO:0000313" key="2">
    <source>
        <dbReference type="EMBL" id="KAF2006424.1"/>
    </source>
</evidence>
<feature type="compositionally biased region" description="Basic and acidic residues" evidence="1">
    <location>
        <begin position="80"/>
        <end position="90"/>
    </location>
</feature>